<reference evidence="1 2" key="1">
    <citation type="journal article" date="2012" name="Microbes Environ.">
        <title>Complete genome sequence of Bradyrhizobium sp. S23321: insights into symbiosis evolution in soil oligotrophs.</title>
        <authorList>
            <person name="Okubo T."/>
            <person name="Tsukui T."/>
            <person name="Maita H."/>
            <person name="Okamoto S."/>
            <person name="Oshima K."/>
            <person name="Fujisawa T."/>
            <person name="Saito A."/>
            <person name="Futamata H."/>
            <person name="Hattori R."/>
            <person name="Shimomura Y."/>
            <person name="Haruta S."/>
            <person name="Morimoto S."/>
            <person name="Wang Y."/>
            <person name="Sakai Y."/>
            <person name="Hattori M."/>
            <person name="Aizawa S."/>
            <person name="Nagashima K.V.P."/>
            <person name="Masuda S."/>
            <person name="Hattori T."/>
            <person name="Yamashita A."/>
            <person name="Bao Z."/>
            <person name="Hayatsu M."/>
            <person name="Kajiya-Kanegae H."/>
            <person name="Yoshinaga I."/>
            <person name="Sakamoto K."/>
            <person name="Toyota K."/>
            <person name="Nakao M."/>
            <person name="Kohara M."/>
            <person name="Anda M."/>
            <person name="Niwa R."/>
            <person name="Jung-Hwan P."/>
            <person name="Sameshima-Saito R."/>
            <person name="Tokuda S."/>
            <person name="Yamamoto S."/>
            <person name="Yamamoto S."/>
            <person name="Yokoyama T."/>
            <person name="Akutsu T."/>
            <person name="Nakamura Y."/>
            <person name="Nakahira-Yanaka Y."/>
            <person name="Takada Hoshino Y."/>
            <person name="Hirakawa H."/>
            <person name="Mitsui H."/>
            <person name="Terasawa K."/>
            <person name="Itakura M."/>
            <person name="Sato S."/>
            <person name="Ikeda-Ohtsubo W."/>
            <person name="Sakakura N."/>
            <person name="Kaminuma E."/>
            <person name="Minamisawa K."/>
        </authorList>
    </citation>
    <scope>NUCLEOTIDE SEQUENCE [LARGE SCALE GENOMIC DNA]</scope>
    <source>
        <strain evidence="1 2">S23321</strain>
    </source>
</reference>
<dbReference type="EMBL" id="AP012279">
    <property type="protein sequence ID" value="BAL76027.1"/>
    <property type="molecule type" value="Genomic_DNA"/>
</dbReference>
<keyword evidence="2" id="KW-1185">Reference proteome</keyword>
<sequence length="79" mass="8474">MQRYAGMHADVADPDVLEIDVPGLLMGIVAAAAGEGGHGYPYAARTAREQLILFLVLAKPLSFAVCADFAEQSKRRKTL</sequence>
<name>A0AAI8QB78_9BRAD</name>
<evidence type="ECO:0000313" key="1">
    <source>
        <dbReference type="EMBL" id="BAL76027.1"/>
    </source>
</evidence>
<gene>
    <name evidence="1" type="ORF">S23_28150</name>
</gene>
<dbReference type="AlphaFoldDB" id="A0AAI8QB78"/>
<protein>
    <submittedName>
        <fullName evidence="1">Uncharacterized protein</fullName>
    </submittedName>
</protein>
<proteinExistence type="predicted"/>
<organism evidence="1 2">
    <name type="scientific">Bradyrhizobium cosmicum</name>
    <dbReference type="NCBI Taxonomy" id="1404864"/>
    <lineage>
        <taxon>Bacteria</taxon>
        <taxon>Pseudomonadati</taxon>
        <taxon>Pseudomonadota</taxon>
        <taxon>Alphaproteobacteria</taxon>
        <taxon>Hyphomicrobiales</taxon>
        <taxon>Nitrobacteraceae</taxon>
        <taxon>Bradyrhizobium</taxon>
    </lineage>
</organism>
<evidence type="ECO:0000313" key="2">
    <source>
        <dbReference type="Proteomes" id="UP000007886"/>
    </source>
</evidence>
<dbReference type="KEGG" id="brs:S23_28150"/>
<dbReference type="Proteomes" id="UP000007886">
    <property type="component" value="Chromosome"/>
</dbReference>
<accession>A0AAI8QB78</accession>